<evidence type="ECO:0000256" key="6">
    <source>
        <dbReference type="PROSITE-ProRule" id="PRU00169"/>
    </source>
</evidence>
<evidence type="ECO:0000259" key="7">
    <source>
        <dbReference type="PROSITE" id="PS50110"/>
    </source>
</evidence>
<dbReference type="AlphaFoldDB" id="A0A1N7KTK9"/>
<dbReference type="InterPro" id="IPR016032">
    <property type="entry name" value="Sig_transdc_resp-reg_C-effctor"/>
</dbReference>
<dbReference type="SUPFAM" id="SSF46894">
    <property type="entry name" value="C-terminal effector domain of the bipartite response regulators"/>
    <property type="match status" value="1"/>
</dbReference>
<dbReference type="GO" id="GO:0006355">
    <property type="term" value="P:regulation of DNA-templated transcription"/>
    <property type="evidence" value="ECO:0007669"/>
    <property type="project" value="InterPro"/>
</dbReference>
<gene>
    <name evidence="8" type="ORF">SAMN05421687_11810</name>
</gene>
<keyword evidence="2" id="KW-0902">Two-component regulatory system</keyword>
<dbReference type="SUPFAM" id="SSF52172">
    <property type="entry name" value="CheY-like"/>
    <property type="match status" value="1"/>
</dbReference>
<dbReference type="Gene3D" id="3.40.50.2300">
    <property type="match status" value="1"/>
</dbReference>
<dbReference type="Pfam" id="PF00072">
    <property type="entry name" value="Response_reg"/>
    <property type="match status" value="1"/>
</dbReference>
<dbReference type="RefSeq" id="WP_076560818.1">
    <property type="nucleotide sequence ID" value="NZ_FTOC01000018.1"/>
</dbReference>
<dbReference type="InterPro" id="IPR036388">
    <property type="entry name" value="WH-like_DNA-bd_sf"/>
</dbReference>
<dbReference type="Gene3D" id="1.25.40.10">
    <property type="entry name" value="Tetratricopeptide repeat domain"/>
    <property type="match status" value="1"/>
</dbReference>
<feature type="modified residue" description="4-aspartylphosphate" evidence="6">
    <location>
        <position position="53"/>
    </location>
</feature>
<evidence type="ECO:0000256" key="4">
    <source>
        <dbReference type="ARBA" id="ARBA00023125"/>
    </source>
</evidence>
<feature type="domain" description="Response regulatory" evidence="7">
    <location>
        <begin position="2"/>
        <end position="116"/>
    </location>
</feature>
<evidence type="ECO:0000256" key="5">
    <source>
        <dbReference type="ARBA" id="ARBA00023163"/>
    </source>
</evidence>
<dbReference type="PANTHER" id="PTHR35807">
    <property type="entry name" value="TRANSCRIPTIONAL REGULATOR REDD-RELATED"/>
    <property type="match status" value="1"/>
</dbReference>
<keyword evidence="4" id="KW-0238">DNA-binding</keyword>
<dbReference type="Gene3D" id="1.10.10.10">
    <property type="entry name" value="Winged helix-like DNA-binding domain superfamily/Winged helix DNA-binding domain"/>
    <property type="match status" value="1"/>
</dbReference>
<dbReference type="PANTHER" id="PTHR35807:SF2">
    <property type="entry name" value="TRANSCRIPTIONAL ACTIVATOR DOMAIN"/>
    <property type="match status" value="1"/>
</dbReference>
<dbReference type="InterPro" id="IPR011006">
    <property type="entry name" value="CheY-like_superfamily"/>
</dbReference>
<evidence type="ECO:0000313" key="9">
    <source>
        <dbReference type="Proteomes" id="UP000187608"/>
    </source>
</evidence>
<protein>
    <submittedName>
        <fullName evidence="8">Two-component response regulator, SAPR family, consists of REC, wHTH and BTAD domains</fullName>
    </submittedName>
</protein>
<keyword evidence="6" id="KW-0597">Phosphoprotein</keyword>
<evidence type="ECO:0000256" key="1">
    <source>
        <dbReference type="ARBA" id="ARBA00004496"/>
    </source>
</evidence>
<dbReference type="InterPro" id="IPR005158">
    <property type="entry name" value="BTAD"/>
</dbReference>
<dbReference type="EMBL" id="FTOC01000018">
    <property type="protein sequence ID" value="SIS64895.1"/>
    <property type="molecule type" value="Genomic_DNA"/>
</dbReference>
<evidence type="ECO:0000256" key="3">
    <source>
        <dbReference type="ARBA" id="ARBA00023015"/>
    </source>
</evidence>
<keyword evidence="9" id="KW-1185">Reference proteome</keyword>
<dbReference type="SMART" id="SM00448">
    <property type="entry name" value="REC"/>
    <property type="match status" value="1"/>
</dbReference>
<organism evidence="8 9">
    <name type="scientific">Salimicrobium flavidum</name>
    <dbReference type="NCBI Taxonomy" id="570947"/>
    <lineage>
        <taxon>Bacteria</taxon>
        <taxon>Bacillati</taxon>
        <taxon>Bacillota</taxon>
        <taxon>Bacilli</taxon>
        <taxon>Bacillales</taxon>
        <taxon>Bacillaceae</taxon>
        <taxon>Salimicrobium</taxon>
    </lineage>
</organism>
<dbReference type="InterPro" id="IPR001789">
    <property type="entry name" value="Sig_transdc_resp-reg_receiver"/>
</dbReference>
<sequence length="376" mass="44151">MRVVMVDDEKMALDKLERTLKKVSEIDVIAKLTNPSEVRRSVRSSGADVVFIDIKMPEISGIELAEQLIEDDPHLPIVFTTGYEEYAIKAFELNALDYLLKPISTRRLTTTIERMRREQGEETNKVPSSDAPLNIQVSHSPLFIKEGKTVDLTGWRTAKAKELFFYLLHHRGKLVHNSVLVELLWPDYEPERAYSQLYTTIYHVRKVLKELSDHLSVINGEGGYILKTTNVTIDTETWKERVEAAPLLNDSTLPYYLETMELYRGGYLESCGYEWAAVEQNNLENMWIIMVLHIGDYYFNRKEYKKAAEWYTKVQTRYPEIEEVHFSLMKVFDAINEKVLVKKQYEELKNVMKRELDVLPNEEIQQWYKKWKRHNT</sequence>
<keyword evidence="3" id="KW-0805">Transcription regulation</keyword>
<dbReference type="SUPFAM" id="SSF48452">
    <property type="entry name" value="TPR-like"/>
    <property type="match status" value="1"/>
</dbReference>
<proteinExistence type="predicted"/>
<dbReference type="InterPro" id="IPR051677">
    <property type="entry name" value="AfsR-DnrI-RedD_regulator"/>
</dbReference>
<keyword evidence="5" id="KW-0804">Transcription</keyword>
<dbReference type="OrthoDB" id="3190595at2"/>
<dbReference type="Proteomes" id="UP000187608">
    <property type="component" value="Unassembled WGS sequence"/>
</dbReference>
<accession>A0A1N7KTK9</accession>
<dbReference type="InterPro" id="IPR011990">
    <property type="entry name" value="TPR-like_helical_dom_sf"/>
</dbReference>
<dbReference type="Pfam" id="PF03704">
    <property type="entry name" value="BTAD"/>
    <property type="match status" value="1"/>
</dbReference>
<evidence type="ECO:0000313" key="8">
    <source>
        <dbReference type="EMBL" id="SIS64895.1"/>
    </source>
</evidence>
<evidence type="ECO:0000256" key="2">
    <source>
        <dbReference type="ARBA" id="ARBA00023012"/>
    </source>
</evidence>
<reference evidence="9" key="1">
    <citation type="submission" date="2017-01" db="EMBL/GenBank/DDBJ databases">
        <authorList>
            <person name="Varghese N."/>
            <person name="Submissions S."/>
        </authorList>
    </citation>
    <scope>NUCLEOTIDE SEQUENCE [LARGE SCALE GENOMIC DNA]</scope>
    <source>
        <strain evidence="9">DSM 23127</strain>
    </source>
</reference>
<name>A0A1N7KTK9_9BACI</name>
<dbReference type="STRING" id="570947.SAMN05421687_11810"/>
<dbReference type="GO" id="GO:0000160">
    <property type="term" value="P:phosphorelay signal transduction system"/>
    <property type="evidence" value="ECO:0007669"/>
    <property type="project" value="UniProtKB-KW"/>
</dbReference>
<dbReference type="SMART" id="SM01043">
    <property type="entry name" value="BTAD"/>
    <property type="match status" value="1"/>
</dbReference>
<dbReference type="PROSITE" id="PS50110">
    <property type="entry name" value="RESPONSE_REGULATORY"/>
    <property type="match status" value="1"/>
</dbReference>
<comment type="subcellular location">
    <subcellularLocation>
        <location evidence="1">Cytoplasm</location>
    </subcellularLocation>
</comment>
<dbReference type="GO" id="GO:0005737">
    <property type="term" value="C:cytoplasm"/>
    <property type="evidence" value="ECO:0007669"/>
    <property type="project" value="UniProtKB-SubCell"/>
</dbReference>
<dbReference type="GO" id="GO:0003677">
    <property type="term" value="F:DNA binding"/>
    <property type="evidence" value="ECO:0007669"/>
    <property type="project" value="UniProtKB-KW"/>
</dbReference>